<sequence>MRIFYIFAAAATQWLGVAVAVAQTSCAVTLAPSSTPVAADGYSVRVIAQGLRQPRSLQFDSKGNLLVVQSSQGISNFRIKDNGGTCLEIGEKVDLIDHPVRSRLNHGIALSPNGNKLYASDRGTVYAWDYDAEARRVRSREPQVVVRGLENPGHSTRTLHYSAVGEGYLVVVRGSGGNIDLACGDISTGRCQMKAFSMQNIPRGGYNFTSSGIRLGWGMRNSVGIAEHPETNVIWTVENTIDNIRRQGRDIHEDNPGEELNSHGRVNSTTGLNYGYPYCSAAWDVERIPNNTHIQVGTEFALDIDGDTKTDDYCSRVEAPRLSFEAHTAPLDIKFNGTSEAFVSFHGSWNRDAPIGYRIARIPFRQGEPVASRTDKQAAINVVTNSDIQRCPDRCFRPVGMAFDNTGRLYFVSDTTGEMVHG</sequence>
<dbReference type="Pfam" id="PF22807">
    <property type="entry name" value="TrAA12"/>
    <property type="match status" value="1"/>
</dbReference>
<keyword evidence="4" id="KW-1185">Reference proteome</keyword>
<evidence type="ECO:0000313" key="3">
    <source>
        <dbReference type="EMBL" id="WEW56085.1"/>
    </source>
</evidence>
<keyword evidence="1" id="KW-0732">Signal</keyword>
<protein>
    <recommendedName>
        <fullName evidence="2">Pyrroloquinoline quinone-dependent pyranose dehydrogenase beta-propeller domain-containing protein</fullName>
    </recommendedName>
</protein>
<dbReference type="InterPro" id="IPR054539">
    <property type="entry name" value="Beta-prop_PDH"/>
</dbReference>
<dbReference type="Proteomes" id="UP001219355">
    <property type="component" value="Chromosome 1"/>
</dbReference>
<reference evidence="3" key="1">
    <citation type="submission" date="2023-03" db="EMBL/GenBank/DDBJ databases">
        <title>Emydomyces testavorans Genome Sequence.</title>
        <authorList>
            <person name="Hoyer L."/>
        </authorList>
    </citation>
    <scope>NUCLEOTIDE SEQUENCE</scope>
    <source>
        <strain evidence="3">16-2883</strain>
    </source>
</reference>
<evidence type="ECO:0000256" key="1">
    <source>
        <dbReference type="SAM" id="SignalP"/>
    </source>
</evidence>
<evidence type="ECO:0000259" key="2">
    <source>
        <dbReference type="Pfam" id="PF22807"/>
    </source>
</evidence>
<feature type="chain" id="PRO_5042108708" description="Pyrroloquinoline quinone-dependent pyranose dehydrogenase beta-propeller domain-containing protein" evidence="1">
    <location>
        <begin position="23"/>
        <end position="422"/>
    </location>
</feature>
<evidence type="ECO:0000313" key="4">
    <source>
        <dbReference type="Proteomes" id="UP001219355"/>
    </source>
</evidence>
<proteinExistence type="predicted"/>
<accession>A0AAF0DCZ9</accession>
<dbReference type="Gene3D" id="2.120.10.30">
    <property type="entry name" value="TolB, C-terminal domain"/>
    <property type="match status" value="1"/>
</dbReference>
<dbReference type="InterPro" id="IPR011042">
    <property type="entry name" value="6-blade_b-propeller_TolB-like"/>
</dbReference>
<organism evidence="3 4">
    <name type="scientific">Emydomyces testavorans</name>
    <dbReference type="NCBI Taxonomy" id="2070801"/>
    <lineage>
        <taxon>Eukaryota</taxon>
        <taxon>Fungi</taxon>
        <taxon>Dikarya</taxon>
        <taxon>Ascomycota</taxon>
        <taxon>Pezizomycotina</taxon>
        <taxon>Eurotiomycetes</taxon>
        <taxon>Eurotiomycetidae</taxon>
        <taxon>Onygenales</taxon>
        <taxon>Nannizziopsiaceae</taxon>
        <taxon>Emydomyces</taxon>
    </lineage>
</organism>
<feature type="domain" description="Pyrroloquinoline quinone-dependent pyranose dehydrogenase beta-propeller" evidence="2">
    <location>
        <begin position="36"/>
        <end position="419"/>
    </location>
</feature>
<dbReference type="EMBL" id="CP120627">
    <property type="protein sequence ID" value="WEW56085.1"/>
    <property type="molecule type" value="Genomic_DNA"/>
</dbReference>
<feature type="signal peptide" evidence="1">
    <location>
        <begin position="1"/>
        <end position="22"/>
    </location>
</feature>
<dbReference type="AlphaFoldDB" id="A0AAF0DCZ9"/>
<dbReference type="InterPro" id="IPR011041">
    <property type="entry name" value="Quinoprot_gluc/sorb_DH_b-prop"/>
</dbReference>
<dbReference type="SUPFAM" id="SSF50952">
    <property type="entry name" value="Soluble quinoprotein glucose dehydrogenase"/>
    <property type="match status" value="1"/>
</dbReference>
<gene>
    <name evidence="3" type="ORF">PRK78_001520</name>
</gene>
<name>A0AAF0DCZ9_9EURO</name>